<reference evidence="3 4" key="1">
    <citation type="submission" date="2015-06" db="EMBL/GenBank/DDBJ databases">
        <title>Survival trade-offs in plant roots during colonization by closely related pathogenic and mutualistic fungi.</title>
        <authorList>
            <person name="Hacquard S."/>
            <person name="Kracher B."/>
            <person name="Hiruma K."/>
            <person name="Weinman A."/>
            <person name="Muench P."/>
            <person name="Garrido Oter R."/>
            <person name="Ver Loren van Themaat E."/>
            <person name="Dallerey J.-F."/>
            <person name="Damm U."/>
            <person name="Henrissat B."/>
            <person name="Lespinet O."/>
            <person name="Thon M."/>
            <person name="Kemen E."/>
            <person name="McHardy A.C."/>
            <person name="Schulze-Lefert P."/>
            <person name="O'Connell R.J."/>
        </authorList>
    </citation>
    <scope>NUCLEOTIDE SEQUENCE [LARGE SCALE GENOMIC DNA]</scope>
    <source>
        <strain evidence="3 4">0861</strain>
    </source>
</reference>
<organism evidence="3 4">
    <name type="scientific">Colletotrichum tofieldiae</name>
    <dbReference type="NCBI Taxonomy" id="708197"/>
    <lineage>
        <taxon>Eukaryota</taxon>
        <taxon>Fungi</taxon>
        <taxon>Dikarya</taxon>
        <taxon>Ascomycota</taxon>
        <taxon>Pezizomycotina</taxon>
        <taxon>Sordariomycetes</taxon>
        <taxon>Hypocreomycetidae</taxon>
        <taxon>Glomerellales</taxon>
        <taxon>Glomerellaceae</taxon>
        <taxon>Colletotrichum</taxon>
        <taxon>Colletotrichum spaethianum species complex</taxon>
    </lineage>
</organism>
<dbReference type="InterPro" id="IPR027417">
    <property type="entry name" value="P-loop_NTPase"/>
</dbReference>
<comment type="caution">
    <text evidence="3">The sequence shown here is derived from an EMBL/GenBank/DDBJ whole genome shotgun (WGS) entry which is preliminary data.</text>
</comment>
<proteinExistence type="predicted"/>
<feature type="compositionally biased region" description="Polar residues" evidence="1">
    <location>
        <begin position="97"/>
        <end position="111"/>
    </location>
</feature>
<dbReference type="Gene3D" id="3.40.50.300">
    <property type="entry name" value="P-loop containing nucleotide triphosphate hydrolases"/>
    <property type="match status" value="1"/>
</dbReference>
<dbReference type="PANTHER" id="PTHR46411">
    <property type="entry name" value="FAMILY ATPASE, PUTATIVE-RELATED"/>
    <property type="match status" value="1"/>
</dbReference>
<evidence type="ECO:0000259" key="2">
    <source>
        <dbReference type="SMART" id="SM00382"/>
    </source>
</evidence>
<dbReference type="PANTHER" id="PTHR46411:SF2">
    <property type="entry name" value="AAA+ ATPASE DOMAIN-CONTAINING PROTEIN"/>
    <property type="match status" value="1"/>
</dbReference>
<dbReference type="SUPFAM" id="SSF52540">
    <property type="entry name" value="P-loop containing nucleoside triphosphate hydrolases"/>
    <property type="match status" value="1"/>
</dbReference>
<gene>
    <name evidence="3" type="ORF">CT0861_10899</name>
</gene>
<name>A0A166PLC8_9PEZI</name>
<evidence type="ECO:0000313" key="3">
    <source>
        <dbReference type="EMBL" id="KZL66906.1"/>
    </source>
</evidence>
<feature type="region of interest" description="Disordered" evidence="1">
    <location>
        <begin position="578"/>
        <end position="599"/>
    </location>
</feature>
<sequence>LVNLPSKDIFLSSFCQRQTVYLPSFLEKLTSMSSTTENPTHILGGALPRDLALSSTDSSTFFSETEAHAETESRATTPSVSPNVESDPSDEMVGPETDTQSDAGSDSSATSIFHHGENTLLTMARNFRMAKQGIGLPDMEQPELAALVNHVKMMEWISKILKGARPSPPPSITGDYVKRIVATPEMRKLTWSEYHSNLGTKSALNVLTEEVPIFNASGTYQTKPTVLRARANGIPTLPTQLIIRSLPVKRIIATLTDGKLEGRGSDYLRVYRPYKLLVCFEDQIRLRLSEIKALCEEPGSPSAVDVDSDEPANTVKATRLPPDEVSRQTLTPAQRDNIIFTPKYDWNDLNAEERKEAALDLGVLVSFIDEYISPLRNAFRKADDVRLHFHELWHLFPPGSIVYVKDPGIPQKLWRVVQGAGGRFKRSAPSMPRTSHLKLGGMTGENRWHPLQLDCYYLDFDGTHFVRVIKTFQVEYFKDLASVNALPIIPLNFSAKDGFIDIGATRRRGEEFISYTKWSYSYYRGRSLIHEPEGTILCHPEKGSIGSSVVLSEAIESPVVVDFERCLREVPNWKPARVSRDLSKPSDDNEEMGRPAFPPGVDDDRMWDVQLAENVLSYTDQSRPIELHSQDPPSGDDILLLPDRVFAFILRTRKWACLPLGSGSTDSQPHSLVRMKEDHQAWDNLQIDDGHRTIIKSLMATHFRKKKSERRQFDIIQDKGKGLIILLHGVPGVGKTSTAETVAQYYNKPLLPITCGDLGMSPAEVETNLQSSFQMAQAWDCVLLLDEADVFLAERSQDNIERNALVSVFLRVMEYYEGILFLTTNKVGSFDEAFKSRMSMALYYPPLTQEQTKRIWEMQMDRTEELSEKAAPEDVSQHVKFNREEIAALSATLWNMQTTRDDCKPVWNGRQIRNAFQTAVALAEWHKKENHVSGPIIVRGDHFEKVARVSNEFNAYLYEVKHGRPDYEKAHTKEHRFDDFNRQQFVFGGQSFGQGQQGYGMSGVWQSPHQGNVIYSGQAGSVMGGNPIGGVPYGSNMQNQGAFLTNQTWQPGYGGTGNTGMGNLNMAGQSVGNSGGGNNMGAGMSPGSVNVQVLPGQSIQGQMNNPQQQQQQQQQSSSSMGQGGPMQPGFR</sequence>
<dbReference type="Pfam" id="PF22942">
    <property type="entry name" value="DUF7025"/>
    <property type="match status" value="1"/>
</dbReference>
<feature type="region of interest" description="Disordered" evidence="1">
    <location>
        <begin position="58"/>
        <end position="111"/>
    </location>
</feature>
<feature type="compositionally biased region" description="Basic and acidic residues" evidence="1">
    <location>
        <begin position="578"/>
        <end position="593"/>
    </location>
</feature>
<dbReference type="CDD" id="cd19481">
    <property type="entry name" value="RecA-like_protease"/>
    <property type="match status" value="1"/>
</dbReference>
<dbReference type="InterPro" id="IPR056599">
    <property type="entry name" value="AAA_lid_fung"/>
</dbReference>
<feature type="domain" description="AAA+ ATPase" evidence="2">
    <location>
        <begin position="721"/>
        <end position="848"/>
    </location>
</feature>
<protein>
    <submittedName>
        <fullName evidence="3">AAA family ATPase</fullName>
    </submittedName>
</protein>
<feature type="region of interest" description="Disordered" evidence="1">
    <location>
        <begin position="1070"/>
        <end position="1131"/>
    </location>
</feature>
<dbReference type="GO" id="GO:0016887">
    <property type="term" value="F:ATP hydrolysis activity"/>
    <property type="evidence" value="ECO:0007669"/>
    <property type="project" value="InterPro"/>
</dbReference>
<dbReference type="Proteomes" id="UP000076552">
    <property type="component" value="Unassembled WGS sequence"/>
</dbReference>
<dbReference type="Pfam" id="PF23232">
    <property type="entry name" value="AAA_lid_13"/>
    <property type="match status" value="1"/>
</dbReference>
<evidence type="ECO:0000313" key="4">
    <source>
        <dbReference type="Proteomes" id="UP000076552"/>
    </source>
</evidence>
<dbReference type="AlphaFoldDB" id="A0A166PLC8"/>
<feature type="compositionally biased region" description="Polar residues" evidence="1">
    <location>
        <begin position="74"/>
        <end position="86"/>
    </location>
</feature>
<dbReference type="GO" id="GO:0005524">
    <property type="term" value="F:ATP binding"/>
    <property type="evidence" value="ECO:0007669"/>
    <property type="project" value="InterPro"/>
</dbReference>
<feature type="compositionally biased region" description="Gly residues" evidence="1">
    <location>
        <begin position="1121"/>
        <end position="1131"/>
    </location>
</feature>
<dbReference type="EMBL" id="LFIV01000159">
    <property type="protein sequence ID" value="KZL66906.1"/>
    <property type="molecule type" value="Genomic_DNA"/>
</dbReference>
<feature type="non-terminal residue" evidence="3">
    <location>
        <position position="1"/>
    </location>
</feature>
<dbReference type="InterPro" id="IPR003959">
    <property type="entry name" value="ATPase_AAA_core"/>
</dbReference>
<dbReference type="InterPro" id="IPR054289">
    <property type="entry name" value="DUF7025"/>
</dbReference>
<dbReference type="SMART" id="SM00382">
    <property type="entry name" value="AAA"/>
    <property type="match status" value="1"/>
</dbReference>
<evidence type="ECO:0000256" key="1">
    <source>
        <dbReference type="SAM" id="MobiDB-lite"/>
    </source>
</evidence>
<accession>A0A166PLC8</accession>
<dbReference type="Pfam" id="PF00004">
    <property type="entry name" value="AAA"/>
    <property type="match status" value="1"/>
</dbReference>
<dbReference type="InterPro" id="IPR003593">
    <property type="entry name" value="AAA+_ATPase"/>
</dbReference>
<dbReference type="STRING" id="708197.A0A166PLC8"/>
<feature type="compositionally biased region" description="Low complexity" evidence="1">
    <location>
        <begin position="1097"/>
        <end position="1120"/>
    </location>
</feature>
<keyword evidence="4" id="KW-1185">Reference proteome</keyword>